<evidence type="ECO:0000313" key="8">
    <source>
        <dbReference type="Proteomes" id="UP001204851"/>
    </source>
</evidence>
<evidence type="ECO:0000256" key="3">
    <source>
        <dbReference type="ARBA" id="ARBA00022989"/>
    </source>
</evidence>
<reference evidence="7 8" key="1">
    <citation type="submission" date="2022-06" db="EMBL/GenBank/DDBJ databases">
        <title>Ideonella sp. NS12-5 Genome sequencing and assembly.</title>
        <authorList>
            <person name="Jung Y."/>
        </authorList>
    </citation>
    <scope>NUCLEOTIDE SEQUENCE [LARGE SCALE GENOMIC DNA]</scope>
    <source>
        <strain evidence="7 8">NS12-5</strain>
    </source>
</reference>
<feature type="transmembrane region" description="Helical" evidence="5">
    <location>
        <begin position="74"/>
        <end position="93"/>
    </location>
</feature>
<proteinExistence type="predicted"/>
<dbReference type="GO" id="GO:0016874">
    <property type="term" value="F:ligase activity"/>
    <property type="evidence" value="ECO:0007669"/>
    <property type="project" value="UniProtKB-KW"/>
</dbReference>
<feature type="transmembrane region" description="Helical" evidence="5">
    <location>
        <begin position="277"/>
        <end position="309"/>
    </location>
</feature>
<keyword evidence="2 5" id="KW-0812">Transmembrane</keyword>
<gene>
    <name evidence="7" type="ORF">M0L44_19575</name>
</gene>
<feature type="transmembrane region" description="Helical" evidence="5">
    <location>
        <begin position="42"/>
        <end position="67"/>
    </location>
</feature>
<feature type="transmembrane region" description="Helical" evidence="5">
    <location>
        <begin position="249"/>
        <end position="271"/>
    </location>
</feature>
<comment type="caution">
    <text evidence="7">The sequence shown here is derived from an EMBL/GenBank/DDBJ whole genome shotgun (WGS) entry which is preliminary data.</text>
</comment>
<feature type="transmembrane region" description="Helical" evidence="5">
    <location>
        <begin position="215"/>
        <end position="237"/>
    </location>
</feature>
<dbReference type="InterPro" id="IPR007016">
    <property type="entry name" value="O-antigen_ligase-rel_domated"/>
</dbReference>
<evidence type="ECO:0000259" key="6">
    <source>
        <dbReference type="Pfam" id="PF04932"/>
    </source>
</evidence>
<feature type="transmembrane region" description="Helical" evidence="5">
    <location>
        <begin position="321"/>
        <end position="339"/>
    </location>
</feature>
<keyword evidence="4 5" id="KW-0472">Membrane</keyword>
<dbReference type="Proteomes" id="UP001204851">
    <property type="component" value="Unassembled WGS sequence"/>
</dbReference>
<organism evidence="7 8">
    <name type="scientific">Ideonella oryzae</name>
    <dbReference type="NCBI Taxonomy" id="2937441"/>
    <lineage>
        <taxon>Bacteria</taxon>
        <taxon>Pseudomonadati</taxon>
        <taxon>Pseudomonadota</taxon>
        <taxon>Betaproteobacteria</taxon>
        <taxon>Burkholderiales</taxon>
        <taxon>Sphaerotilaceae</taxon>
        <taxon>Ideonella</taxon>
    </lineage>
</organism>
<name>A0ABT1BSK5_9BURK</name>
<keyword evidence="8" id="KW-1185">Reference proteome</keyword>
<feature type="transmembrane region" description="Helical" evidence="5">
    <location>
        <begin position="5"/>
        <end position="22"/>
    </location>
</feature>
<keyword evidence="7" id="KW-0436">Ligase</keyword>
<feature type="domain" description="O-antigen ligase-related" evidence="6">
    <location>
        <begin position="280"/>
        <end position="419"/>
    </location>
</feature>
<evidence type="ECO:0000256" key="4">
    <source>
        <dbReference type="ARBA" id="ARBA00023136"/>
    </source>
</evidence>
<evidence type="ECO:0000256" key="1">
    <source>
        <dbReference type="ARBA" id="ARBA00004141"/>
    </source>
</evidence>
<feature type="transmembrane region" description="Helical" evidence="5">
    <location>
        <begin position="407"/>
        <end position="436"/>
    </location>
</feature>
<sequence>MPEHLRALVIILAASLPIWLWGRRLFAGLDTSAVYTQRFRLWIFSLLLAFLSHSFWLFVIGLLLFLWLSPRDPYPFSVYLLLLFLLPSFPVRIDGFGGLNYLLDINLPRLLSLLLLLPWWIRQRPAAGEPRFGSGWADRCLLIYLLLQFVLQLSVDTFTNSARFAIYNFLDVFLPYVAATRAMAKLERAQDAILSLLLAVMLMSPLAVFEWAKKWLLYNSLVGAMGVDPWGMGGYLMRGESLRAMVTTGHALALGFVMALALALCAAVQPLMNRRDHWILCACVGAGLLAPVSRGPWVGAAVIVGVLVLTSPAWGRRLAQLAGVVLGSALLLSVTPWGASVVDLLPFIGKVDEFNVTYRERLIDASLAVIAKNPFFGSFDFLSASEMQDMIQGEGIVDIVNSYLQVALAYGGVGLVLFAGVFVCALWGAVRAWLALRADPMMGAMGRSLIAAMIGVIVMITTVSSINNIPILYWMLSGLCVGYARLGYLPTWRRSTPRQHMTDSLPMGA</sequence>
<evidence type="ECO:0000256" key="5">
    <source>
        <dbReference type="SAM" id="Phobius"/>
    </source>
</evidence>
<dbReference type="EMBL" id="JAMXMC010000014">
    <property type="protein sequence ID" value="MCO5978904.1"/>
    <property type="molecule type" value="Genomic_DNA"/>
</dbReference>
<evidence type="ECO:0000313" key="7">
    <source>
        <dbReference type="EMBL" id="MCO5978904.1"/>
    </source>
</evidence>
<keyword evidence="3 5" id="KW-1133">Transmembrane helix</keyword>
<dbReference type="RefSeq" id="WP_252771869.1">
    <property type="nucleotide sequence ID" value="NZ_JAMXMC010000014.1"/>
</dbReference>
<evidence type="ECO:0000256" key="2">
    <source>
        <dbReference type="ARBA" id="ARBA00022692"/>
    </source>
</evidence>
<accession>A0ABT1BSK5</accession>
<feature type="transmembrane region" description="Helical" evidence="5">
    <location>
        <begin position="448"/>
        <end position="466"/>
    </location>
</feature>
<feature type="transmembrane region" description="Helical" evidence="5">
    <location>
        <begin position="472"/>
        <end position="491"/>
    </location>
</feature>
<protein>
    <submittedName>
        <fullName evidence="7">O-antigen ligase family protein</fullName>
    </submittedName>
</protein>
<dbReference type="Pfam" id="PF04932">
    <property type="entry name" value="Wzy_C"/>
    <property type="match status" value="1"/>
</dbReference>
<comment type="subcellular location">
    <subcellularLocation>
        <location evidence="1">Membrane</location>
        <topology evidence="1">Multi-pass membrane protein</topology>
    </subcellularLocation>
</comment>
<feature type="transmembrane region" description="Helical" evidence="5">
    <location>
        <begin position="191"/>
        <end position="209"/>
    </location>
</feature>